<dbReference type="RefSeq" id="WP_106143515.1">
    <property type="nucleotide sequence ID" value="NZ_PVYX01000001.1"/>
</dbReference>
<protein>
    <submittedName>
        <fullName evidence="2">Uncharacterized protein</fullName>
    </submittedName>
</protein>
<dbReference type="EMBL" id="PVYX01000001">
    <property type="protein sequence ID" value="PRX56553.1"/>
    <property type="molecule type" value="Genomic_DNA"/>
</dbReference>
<dbReference type="PROSITE" id="PS51257">
    <property type="entry name" value="PROKAR_LIPOPROTEIN"/>
    <property type="match status" value="1"/>
</dbReference>
<dbReference type="AlphaFoldDB" id="A0A2T0MG52"/>
<gene>
    <name evidence="2" type="ORF">CLV81_0550</name>
</gene>
<organism evidence="2 3">
    <name type="scientific">Flagellimonas meridianipacifica</name>
    <dbReference type="NCBI Taxonomy" id="1080225"/>
    <lineage>
        <taxon>Bacteria</taxon>
        <taxon>Pseudomonadati</taxon>
        <taxon>Bacteroidota</taxon>
        <taxon>Flavobacteriia</taxon>
        <taxon>Flavobacteriales</taxon>
        <taxon>Flavobacteriaceae</taxon>
        <taxon>Flagellimonas</taxon>
    </lineage>
</organism>
<accession>A0A2T0MG52</accession>
<comment type="caution">
    <text evidence="2">The sequence shown here is derived from an EMBL/GenBank/DDBJ whole genome shotgun (WGS) entry which is preliminary data.</text>
</comment>
<evidence type="ECO:0000313" key="2">
    <source>
        <dbReference type="EMBL" id="PRX56553.1"/>
    </source>
</evidence>
<evidence type="ECO:0000256" key="1">
    <source>
        <dbReference type="SAM" id="Coils"/>
    </source>
</evidence>
<name>A0A2T0MG52_9FLAO</name>
<sequence length="428" mass="47510">MKKNLIIVFSVLLIAACNNPESNSFCIGPIEDQSSIRTNPNNLNGKFEFDYLISSQLKSNVDGTEETYELDYFVNTSDGSKFLSRTTMMVNFGAIDSEFGSVDGVIIMPSGKTVVYVNDAQFNIKRAITVAMDGIGEDKVFNDLVFLNEFFNNTANLREVADRKPSAIKQKTKAYAAMVNSPNGEKAKVTMHFSENKGGRVITTGVPLVGLLVGVVKDETIGDCNRLSVYTKVESNEGIFEATLNEMVPSAQSFDGSSYKEATLGVTMGNQSFSSQPISDEVDEAMERDYARIQFLLDRLKDCEPDDVDCKEQIALEMVEVQDRIQRRVANNASDPNALGREGTNFATDKRGLERRLNRITAEIIKQKADCERIELELDNCKGPCSGLEREKKRCKQEVEELEEEAQTIACQMAKLMGIEDAAEDCLQ</sequence>
<proteinExistence type="predicted"/>
<evidence type="ECO:0000313" key="3">
    <source>
        <dbReference type="Proteomes" id="UP000237640"/>
    </source>
</evidence>
<feature type="coiled-coil region" evidence="1">
    <location>
        <begin position="350"/>
        <end position="419"/>
    </location>
</feature>
<reference evidence="2 3" key="1">
    <citation type="submission" date="2018-03" db="EMBL/GenBank/DDBJ databases">
        <title>Genomic Encyclopedia of Archaeal and Bacterial Type Strains, Phase II (KMG-II): from individual species to whole genera.</title>
        <authorList>
            <person name="Goeker M."/>
        </authorList>
    </citation>
    <scope>NUCLEOTIDE SEQUENCE [LARGE SCALE GENOMIC DNA]</scope>
    <source>
        <strain evidence="2 3">DSM 25027</strain>
    </source>
</reference>
<dbReference type="OrthoDB" id="9828579at2"/>
<keyword evidence="3" id="KW-1185">Reference proteome</keyword>
<keyword evidence="1" id="KW-0175">Coiled coil</keyword>
<dbReference type="Proteomes" id="UP000237640">
    <property type="component" value="Unassembled WGS sequence"/>
</dbReference>